<feature type="transmembrane region" description="Helical" evidence="5">
    <location>
        <begin position="245"/>
        <end position="262"/>
    </location>
</feature>
<feature type="transmembrane region" description="Helical" evidence="5">
    <location>
        <begin position="188"/>
        <end position="209"/>
    </location>
</feature>
<dbReference type="Pfam" id="PF07690">
    <property type="entry name" value="MFS_1"/>
    <property type="match status" value="1"/>
</dbReference>
<keyword evidence="3 5" id="KW-1133">Transmembrane helix</keyword>
<evidence type="ECO:0000256" key="4">
    <source>
        <dbReference type="ARBA" id="ARBA00023136"/>
    </source>
</evidence>
<evidence type="ECO:0000313" key="7">
    <source>
        <dbReference type="EMBL" id="KAB0798369.1"/>
    </source>
</evidence>
<dbReference type="GO" id="GO:0015232">
    <property type="term" value="F:heme transmembrane transporter activity"/>
    <property type="evidence" value="ECO:0007669"/>
    <property type="project" value="TreeGrafter"/>
</dbReference>
<organism evidence="7 8">
    <name type="scientific">Photinus pyralis</name>
    <name type="common">Common eastern firefly</name>
    <name type="synonym">Lampyris pyralis</name>
    <dbReference type="NCBI Taxonomy" id="7054"/>
    <lineage>
        <taxon>Eukaryota</taxon>
        <taxon>Metazoa</taxon>
        <taxon>Ecdysozoa</taxon>
        <taxon>Arthropoda</taxon>
        <taxon>Hexapoda</taxon>
        <taxon>Insecta</taxon>
        <taxon>Pterygota</taxon>
        <taxon>Neoptera</taxon>
        <taxon>Endopterygota</taxon>
        <taxon>Coleoptera</taxon>
        <taxon>Polyphaga</taxon>
        <taxon>Elateriformia</taxon>
        <taxon>Elateroidea</taxon>
        <taxon>Lampyridae</taxon>
        <taxon>Lampyrinae</taxon>
        <taxon>Photinus</taxon>
    </lineage>
</organism>
<feature type="transmembrane region" description="Helical" evidence="5">
    <location>
        <begin position="114"/>
        <end position="138"/>
    </location>
</feature>
<dbReference type="InterPro" id="IPR036259">
    <property type="entry name" value="MFS_trans_sf"/>
</dbReference>
<gene>
    <name evidence="7" type="ORF">PPYR_09362</name>
</gene>
<keyword evidence="4 5" id="KW-0472">Membrane</keyword>
<feature type="transmembrane region" description="Helical" evidence="5">
    <location>
        <begin position="402"/>
        <end position="423"/>
    </location>
</feature>
<dbReference type="GO" id="GO:0097037">
    <property type="term" value="P:heme export"/>
    <property type="evidence" value="ECO:0007669"/>
    <property type="project" value="TreeGrafter"/>
</dbReference>
<dbReference type="PROSITE" id="PS50850">
    <property type="entry name" value="MFS"/>
    <property type="match status" value="1"/>
</dbReference>
<dbReference type="AlphaFoldDB" id="A0A5N4AM11"/>
<evidence type="ECO:0000256" key="5">
    <source>
        <dbReference type="SAM" id="Phobius"/>
    </source>
</evidence>
<dbReference type="PANTHER" id="PTHR10924">
    <property type="entry name" value="MAJOR FACILITATOR SUPERFAMILY PROTEIN-RELATED"/>
    <property type="match status" value="1"/>
</dbReference>
<dbReference type="InterPro" id="IPR011701">
    <property type="entry name" value="MFS"/>
</dbReference>
<dbReference type="GO" id="GO:0016020">
    <property type="term" value="C:membrane"/>
    <property type="evidence" value="ECO:0007669"/>
    <property type="project" value="UniProtKB-SubCell"/>
</dbReference>
<keyword evidence="2 5" id="KW-0812">Transmembrane</keyword>
<dbReference type="Gene3D" id="1.20.1250.20">
    <property type="entry name" value="MFS general substrate transporter like domains"/>
    <property type="match status" value="1"/>
</dbReference>
<dbReference type="InParanoid" id="A0A5N4AM11"/>
<dbReference type="InterPro" id="IPR049680">
    <property type="entry name" value="FLVCR1-2_SLC49-like"/>
</dbReference>
<protein>
    <recommendedName>
        <fullName evidence="6">Major facilitator superfamily (MFS) profile domain-containing protein</fullName>
    </recommendedName>
</protein>
<feature type="transmembrane region" description="Helical" evidence="5">
    <location>
        <begin position="150"/>
        <end position="173"/>
    </location>
</feature>
<evidence type="ECO:0000256" key="1">
    <source>
        <dbReference type="ARBA" id="ARBA00004141"/>
    </source>
</evidence>
<dbReference type="EMBL" id="VVIM01000006">
    <property type="protein sequence ID" value="KAB0798369.1"/>
    <property type="molecule type" value="Genomic_DNA"/>
</dbReference>
<feature type="domain" description="Major facilitator superfamily (MFS) profile" evidence="6">
    <location>
        <begin position="23"/>
        <end position="426"/>
    </location>
</feature>
<comment type="subcellular location">
    <subcellularLocation>
        <location evidence="1">Membrane</location>
        <topology evidence="1">Multi-pass membrane protein</topology>
    </subcellularLocation>
</comment>
<evidence type="ECO:0000259" key="6">
    <source>
        <dbReference type="PROSITE" id="PS50850"/>
    </source>
</evidence>
<dbReference type="InterPro" id="IPR020846">
    <property type="entry name" value="MFS_dom"/>
</dbReference>
<reference evidence="7 8" key="1">
    <citation type="journal article" date="2018" name="Elife">
        <title>Firefly genomes illuminate parallel origins of bioluminescence in beetles.</title>
        <authorList>
            <person name="Fallon T.R."/>
            <person name="Lower S.E."/>
            <person name="Chang C.H."/>
            <person name="Bessho-Uehara M."/>
            <person name="Martin G.J."/>
            <person name="Bewick A.J."/>
            <person name="Behringer M."/>
            <person name="Debat H.J."/>
            <person name="Wong I."/>
            <person name="Day J.C."/>
            <person name="Suvorov A."/>
            <person name="Silva C.J."/>
            <person name="Stanger-Hall K.F."/>
            <person name="Hall D.W."/>
            <person name="Schmitz R.J."/>
            <person name="Nelson D.R."/>
            <person name="Lewis S.M."/>
            <person name="Shigenobu S."/>
            <person name="Bybee S.M."/>
            <person name="Larracuente A.M."/>
            <person name="Oba Y."/>
            <person name="Weng J.K."/>
        </authorList>
    </citation>
    <scope>NUCLEOTIDE SEQUENCE [LARGE SCALE GENOMIC DNA]</scope>
    <source>
        <strain evidence="7">1611_PpyrPB1</strain>
        <tissue evidence="7">Whole body</tissue>
    </source>
</reference>
<feature type="transmembrane region" description="Helical" evidence="5">
    <location>
        <begin position="20"/>
        <end position="39"/>
    </location>
</feature>
<accession>A0A5N4AM11</accession>
<feature type="transmembrane region" description="Helical" evidence="5">
    <location>
        <begin position="59"/>
        <end position="82"/>
    </location>
</feature>
<evidence type="ECO:0000313" key="8">
    <source>
        <dbReference type="Proteomes" id="UP000327044"/>
    </source>
</evidence>
<evidence type="ECO:0000256" key="3">
    <source>
        <dbReference type="ARBA" id="ARBA00022989"/>
    </source>
</evidence>
<name>A0A5N4AM11_PHOPY</name>
<dbReference type="PANTHER" id="PTHR10924:SF4">
    <property type="entry name" value="GH15861P"/>
    <property type="match status" value="1"/>
</dbReference>
<feature type="transmembrane region" description="Helical" evidence="5">
    <location>
        <begin position="373"/>
        <end position="396"/>
    </location>
</feature>
<proteinExistence type="predicted"/>
<comment type="caution">
    <text evidence="7">The sequence shown here is derived from an EMBL/GenBank/DDBJ whole genome shotgun (WGS) entry which is preliminary data.</text>
</comment>
<evidence type="ECO:0000256" key="2">
    <source>
        <dbReference type="ARBA" id="ARBA00022692"/>
    </source>
</evidence>
<dbReference type="SUPFAM" id="SSF103473">
    <property type="entry name" value="MFS general substrate transporter"/>
    <property type="match status" value="1"/>
</dbReference>
<dbReference type="Proteomes" id="UP000327044">
    <property type="component" value="Unassembled WGS sequence"/>
</dbReference>
<keyword evidence="8" id="KW-1185">Reference proteome</keyword>
<feature type="transmembrane region" description="Helical" evidence="5">
    <location>
        <begin position="339"/>
        <end position="361"/>
    </location>
</feature>
<feature type="transmembrane region" description="Helical" evidence="5">
    <location>
        <begin position="89"/>
        <end position="108"/>
    </location>
</feature>
<dbReference type="GO" id="GO:0020037">
    <property type="term" value="F:heme binding"/>
    <property type="evidence" value="ECO:0007669"/>
    <property type="project" value="TreeGrafter"/>
</dbReference>
<sequence length="448" mass="49591">MDSKQQLPAQLEQSFKLYKMRWVVLVVSVFTCASGNMQWMQYGIIGDVLVLYYGISFDAVNWTSMVFLLMYIIFLFPVSYILDKYGLRVGVIFGSVGTCLGAWIKLASASPDRFWVLLLGQSVAAVSQVFVLPTPPLLAATWFGANEVSMACGIGLSGCQVGVALGFVLPTIILKPQHDLIGIETDMFILALAVGIFCSIYSILTIRFFTDQPPSPPSTARSTNLVTEKTSSKQSIAKLFTSRSYVVLLLVYGIDIGVFFVLSTTLNQVVLKYYPDGSDDAGRIGCLITIAGTIISVVYGIILDRFKWYRQTLLATQLICSLMMFMVTFLLYQGIVFVYITYILLGAFLTSVMVIGYEMAAEVTYPEPEGTPAGLLNASAQGFGIMFTYLYSFLFYKLEDVWSNLSLCVILLVGFVLLTISPFDLKRQAINLRKVHDNQTLLPTNTVC</sequence>
<feature type="transmembrane region" description="Helical" evidence="5">
    <location>
        <begin position="282"/>
        <end position="302"/>
    </location>
</feature>